<comment type="caution">
    <text evidence="2">The sequence shown here is derived from an EMBL/GenBank/DDBJ whole genome shotgun (WGS) entry which is preliminary data.</text>
</comment>
<feature type="region of interest" description="Disordered" evidence="1">
    <location>
        <begin position="254"/>
        <end position="286"/>
    </location>
</feature>
<dbReference type="AlphaFoldDB" id="A0A8J2T1K1"/>
<feature type="compositionally biased region" description="Low complexity" evidence="1">
    <location>
        <begin position="270"/>
        <end position="282"/>
    </location>
</feature>
<protein>
    <submittedName>
        <fullName evidence="2">Uncharacterized protein</fullName>
    </submittedName>
</protein>
<evidence type="ECO:0000256" key="1">
    <source>
        <dbReference type="SAM" id="MobiDB-lite"/>
    </source>
</evidence>
<keyword evidence="3" id="KW-1185">Reference proteome</keyword>
<organism evidence="2 3">
    <name type="scientific">Pelagomonas calceolata</name>
    <dbReference type="NCBI Taxonomy" id="35677"/>
    <lineage>
        <taxon>Eukaryota</taxon>
        <taxon>Sar</taxon>
        <taxon>Stramenopiles</taxon>
        <taxon>Ochrophyta</taxon>
        <taxon>Pelagophyceae</taxon>
        <taxon>Pelagomonadales</taxon>
        <taxon>Pelagomonadaceae</taxon>
        <taxon>Pelagomonas</taxon>
    </lineage>
</organism>
<gene>
    <name evidence="2" type="ORF">PECAL_5P24020</name>
</gene>
<reference evidence="2" key="1">
    <citation type="submission" date="2021-11" db="EMBL/GenBank/DDBJ databases">
        <authorList>
            <consortium name="Genoscope - CEA"/>
            <person name="William W."/>
        </authorList>
    </citation>
    <scope>NUCLEOTIDE SEQUENCE</scope>
</reference>
<evidence type="ECO:0000313" key="3">
    <source>
        <dbReference type="Proteomes" id="UP000789595"/>
    </source>
</evidence>
<dbReference type="Proteomes" id="UP000789595">
    <property type="component" value="Unassembled WGS sequence"/>
</dbReference>
<name>A0A8J2T1K1_9STRA</name>
<accession>A0A8J2T1K1</accession>
<evidence type="ECO:0000313" key="2">
    <source>
        <dbReference type="EMBL" id="CAH0377882.1"/>
    </source>
</evidence>
<sequence length="310" mass="33241">SIPALRGRPRPLALERSGLGGVADDLGRVRADLVPVAGLDGGGVEQGGHEADGRGAVHEEVARVVEVDARRRVQPQHGQGRGDGLDPRVRAGDAREDLLQRRAELVGVVRLRRRLAARDDHDVALHAPLDDLGHEDGRDDELGARVARGLGVRRVHDRAAADHDVAVVLGAEVGERVEAARRRQRELGDLEAALDRRRHGLGARLGRRRAQHGADAVAREAVEHALAVRLALRVERPARASVGGCVCVWRRRRSRGGGRSRGSRGRAGVRRGAAAQAGPGVRSASESRRLARDVSCDACRSRARPLASCI</sequence>
<dbReference type="EMBL" id="CAKKNE010000005">
    <property type="protein sequence ID" value="CAH0377882.1"/>
    <property type="molecule type" value="Genomic_DNA"/>
</dbReference>
<feature type="non-terminal residue" evidence="2">
    <location>
        <position position="1"/>
    </location>
</feature>
<proteinExistence type="predicted"/>
<feature type="compositionally biased region" description="Basic residues" evidence="1">
    <location>
        <begin position="254"/>
        <end position="269"/>
    </location>
</feature>